<accession>A0A7K4BYM4</accession>
<protein>
    <submittedName>
        <fullName evidence="2">Uncharacterized protein</fullName>
    </submittedName>
</protein>
<dbReference type="EMBL" id="JAAZKV010000004">
    <property type="protein sequence ID" value="NMA44302.1"/>
    <property type="molecule type" value="Genomic_DNA"/>
</dbReference>
<keyword evidence="1" id="KW-0812">Transmembrane</keyword>
<keyword evidence="1" id="KW-0472">Membrane</keyword>
<dbReference type="AlphaFoldDB" id="A0A7K4BYM4"/>
<proteinExistence type="predicted"/>
<evidence type="ECO:0000313" key="2">
    <source>
        <dbReference type="EMBL" id="NMA44302.1"/>
    </source>
</evidence>
<feature type="transmembrane region" description="Helical" evidence="1">
    <location>
        <begin position="66"/>
        <end position="86"/>
    </location>
</feature>
<dbReference type="Proteomes" id="UP000526302">
    <property type="component" value="Unassembled WGS sequence"/>
</dbReference>
<keyword evidence="1" id="KW-1133">Transmembrane helix</keyword>
<comment type="caution">
    <text evidence="2">The sequence shown here is derived from an EMBL/GenBank/DDBJ whole genome shotgun (WGS) entry which is preliminary data.</text>
</comment>
<reference evidence="2 3" key="1">
    <citation type="journal article" date="2020" name="Biotechnol. Biofuels">
        <title>New insights from the biogas microbiome by comprehensive genome-resolved metagenomics of nearly 1600 species originating from multiple anaerobic digesters.</title>
        <authorList>
            <person name="Campanaro S."/>
            <person name="Treu L."/>
            <person name="Rodriguez-R L.M."/>
            <person name="Kovalovszki A."/>
            <person name="Ziels R.M."/>
            <person name="Maus I."/>
            <person name="Zhu X."/>
            <person name="Kougias P.G."/>
            <person name="Basile A."/>
            <person name="Luo G."/>
            <person name="Schluter A."/>
            <person name="Konstantinidis K.T."/>
            <person name="Angelidaki I."/>
        </authorList>
    </citation>
    <scope>NUCLEOTIDE SEQUENCE [LARGE SCALE GENOMIC DNA]</scope>
    <source>
        <strain evidence="2">AS22ysBPME_79</strain>
    </source>
</reference>
<feature type="transmembrane region" description="Helical" evidence="1">
    <location>
        <begin position="42"/>
        <end position="59"/>
    </location>
</feature>
<feature type="transmembrane region" description="Helical" evidence="1">
    <location>
        <begin position="12"/>
        <end position="36"/>
    </location>
</feature>
<evidence type="ECO:0000313" key="3">
    <source>
        <dbReference type="Proteomes" id="UP000526302"/>
    </source>
</evidence>
<sequence length="134" mass="15001">MNYKLVAKLMCIFGILLGAGLFLFVPMVGFSSMVFPNETYEILQILSILLPIMVIVLINKNISKHISIIWFIIISIQTIQLINPILAHTPHSLSSPTMSLFVINILQSIVSLIAVITIFIFSKKSLQETNSLQK</sequence>
<organism evidence="2 3">
    <name type="scientific">Candidatus Iainarchaeum sp</name>
    <dbReference type="NCBI Taxonomy" id="3101447"/>
    <lineage>
        <taxon>Archaea</taxon>
        <taxon>Candidatus Iainarchaeota</taxon>
        <taxon>Candidatus Iainarchaeia</taxon>
        <taxon>Candidatus Iainarchaeales</taxon>
        <taxon>Candidatus Iainarchaeaceae</taxon>
        <taxon>Candidatus Iainarchaeum</taxon>
    </lineage>
</organism>
<name>A0A7K4BYM4_9ARCH</name>
<feature type="transmembrane region" description="Helical" evidence="1">
    <location>
        <begin position="98"/>
        <end position="121"/>
    </location>
</feature>
<evidence type="ECO:0000256" key="1">
    <source>
        <dbReference type="SAM" id="Phobius"/>
    </source>
</evidence>
<gene>
    <name evidence="2" type="ORF">GX950_00610</name>
</gene>